<sequence>MGSPFEFEGIDWEGRGYFGCPQPPSADRFPARNAGDPWLTWANMLEAAKRGEFSRLSSLMDLYWQTKDHVFRQLCSILLGDAGLDDCLSKIEGYLKSPGQPIYSDNALNFCRIIAARGRLSDVPLLLNAFLQRASVRDMDMVCLYISRLLEPEIGRLAEPSEFPSLEEYAASVMRRYSELAERFKTLDVFVYGGERFGVVRLAEKILVELREPWFSMDLRAKFEASTGIDCSRFYQSGVLQPLTAAAIVEQFLESPDSAHYEDGVRYFFKHRLPG</sequence>
<comment type="caution">
    <text evidence="1">The sequence shown here is derived from an EMBL/GenBank/DDBJ whole genome shotgun (WGS) entry which is preliminary data.</text>
</comment>
<dbReference type="Proteomes" id="UP000256345">
    <property type="component" value="Unassembled WGS sequence"/>
</dbReference>
<evidence type="ECO:0000313" key="2">
    <source>
        <dbReference type="Proteomes" id="UP000256345"/>
    </source>
</evidence>
<dbReference type="EMBL" id="QUMU01000012">
    <property type="protein sequence ID" value="REG25995.1"/>
    <property type="molecule type" value="Genomic_DNA"/>
</dbReference>
<proteinExistence type="predicted"/>
<evidence type="ECO:0000313" key="1">
    <source>
        <dbReference type="EMBL" id="REG25995.1"/>
    </source>
</evidence>
<protein>
    <submittedName>
        <fullName evidence="1">Uncharacterized protein</fullName>
    </submittedName>
</protein>
<keyword evidence="2" id="KW-1185">Reference proteome</keyword>
<organism evidence="1 2">
    <name type="scientific">Archangium gephyra</name>
    <dbReference type="NCBI Taxonomy" id="48"/>
    <lineage>
        <taxon>Bacteria</taxon>
        <taxon>Pseudomonadati</taxon>
        <taxon>Myxococcota</taxon>
        <taxon>Myxococcia</taxon>
        <taxon>Myxococcales</taxon>
        <taxon>Cystobacterineae</taxon>
        <taxon>Archangiaceae</taxon>
        <taxon>Archangium</taxon>
    </lineage>
</organism>
<reference evidence="1 2" key="1">
    <citation type="submission" date="2018-08" db="EMBL/GenBank/DDBJ databases">
        <title>Genomic Encyclopedia of Archaeal and Bacterial Type Strains, Phase II (KMG-II): from individual species to whole genera.</title>
        <authorList>
            <person name="Goeker M."/>
        </authorList>
    </citation>
    <scope>NUCLEOTIDE SEQUENCE [LARGE SCALE GENOMIC DNA]</scope>
    <source>
        <strain evidence="1 2">DSM 2261</strain>
    </source>
</reference>
<accession>A0ABX9JRZ6</accession>
<gene>
    <name evidence="1" type="ORF">ATI61_11290</name>
</gene>
<name>A0ABX9JRZ6_9BACT</name>